<dbReference type="EMBL" id="JBGFTU010000024">
    <property type="protein sequence ID" value="MEZ0166564.1"/>
    <property type="molecule type" value="Genomic_DNA"/>
</dbReference>
<dbReference type="InterPro" id="IPR029033">
    <property type="entry name" value="His_PPase_superfam"/>
</dbReference>
<gene>
    <name evidence="1" type="ORF">AB2L27_17535</name>
</gene>
<dbReference type="InterPro" id="IPR013078">
    <property type="entry name" value="His_Pase_superF_clade-1"/>
</dbReference>
<keyword evidence="1" id="KW-0378">Hydrolase</keyword>
<dbReference type="Proteomes" id="UP001565927">
    <property type="component" value="Unassembled WGS sequence"/>
</dbReference>
<dbReference type="GO" id="GO:0016787">
    <property type="term" value="F:hydrolase activity"/>
    <property type="evidence" value="ECO:0007669"/>
    <property type="project" value="UniProtKB-KW"/>
</dbReference>
<dbReference type="InterPro" id="IPR050275">
    <property type="entry name" value="PGM_Phosphatase"/>
</dbReference>
<accession>A0ABV4H660</accession>
<sequence>MPILVVRHGQTAWSLSGQHTGSTDVPLTAVGEDQARRLAPVFAGRDLAAVLVSPRQRARRTADLAGLGQAPGGLRVDDDLVEWDYGAYEGRTTAEISAELGRPWSVWHDGVVPGETPGETVHQVAVRARGVLRRAEALAGPGGGQRGDGGDTRDVVLVAHGHFLRVLLATWLGLSPTAGALFALEAGTWGRLGHEHGRRVLERWSVPPGE</sequence>
<dbReference type="PANTHER" id="PTHR48100">
    <property type="entry name" value="BROAD-SPECIFICITY PHOSPHATASE YOR283W-RELATED"/>
    <property type="match status" value="1"/>
</dbReference>
<organism evidence="1 2">
    <name type="scientific">Kineococcus halophytocola</name>
    <dbReference type="NCBI Taxonomy" id="3234027"/>
    <lineage>
        <taxon>Bacteria</taxon>
        <taxon>Bacillati</taxon>
        <taxon>Actinomycetota</taxon>
        <taxon>Actinomycetes</taxon>
        <taxon>Kineosporiales</taxon>
        <taxon>Kineosporiaceae</taxon>
        <taxon>Kineococcus</taxon>
    </lineage>
</organism>
<name>A0ABV4H660_9ACTN</name>
<dbReference type="PANTHER" id="PTHR48100:SF15">
    <property type="entry name" value="SEDOHEPTULOSE 1,7-BISPHOSPHATASE"/>
    <property type="match status" value="1"/>
</dbReference>
<dbReference type="RefSeq" id="WP_370442783.1">
    <property type="nucleotide sequence ID" value="NZ_JBGFTU010000024.1"/>
</dbReference>
<proteinExistence type="predicted"/>
<keyword evidence="2" id="KW-1185">Reference proteome</keyword>
<dbReference type="SUPFAM" id="SSF53254">
    <property type="entry name" value="Phosphoglycerate mutase-like"/>
    <property type="match status" value="1"/>
</dbReference>
<evidence type="ECO:0000313" key="1">
    <source>
        <dbReference type="EMBL" id="MEZ0166564.1"/>
    </source>
</evidence>
<protein>
    <submittedName>
        <fullName evidence="1">Histidine phosphatase family protein</fullName>
        <ecNumber evidence="1">3.1.3.-</ecNumber>
    </submittedName>
</protein>
<dbReference type="EC" id="3.1.3.-" evidence="1"/>
<dbReference type="SMART" id="SM00855">
    <property type="entry name" value="PGAM"/>
    <property type="match status" value="1"/>
</dbReference>
<dbReference type="Pfam" id="PF00300">
    <property type="entry name" value="His_Phos_1"/>
    <property type="match status" value="1"/>
</dbReference>
<comment type="caution">
    <text evidence="1">The sequence shown here is derived from an EMBL/GenBank/DDBJ whole genome shotgun (WGS) entry which is preliminary data.</text>
</comment>
<dbReference type="Gene3D" id="3.40.50.1240">
    <property type="entry name" value="Phosphoglycerate mutase-like"/>
    <property type="match status" value="1"/>
</dbReference>
<evidence type="ECO:0000313" key="2">
    <source>
        <dbReference type="Proteomes" id="UP001565927"/>
    </source>
</evidence>
<reference evidence="1 2" key="1">
    <citation type="submission" date="2024-07" db="EMBL/GenBank/DDBJ databases">
        <authorList>
            <person name="Thanompreechachai J."/>
            <person name="Duangmal K."/>
        </authorList>
    </citation>
    <scope>NUCLEOTIDE SEQUENCE [LARGE SCALE GENOMIC DNA]</scope>
    <source>
        <strain evidence="1 2">LSe6-4</strain>
    </source>
</reference>
<dbReference type="CDD" id="cd07067">
    <property type="entry name" value="HP_PGM_like"/>
    <property type="match status" value="1"/>
</dbReference>